<dbReference type="PROSITE" id="PS00075">
    <property type="entry name" value="DHFR_1"/>
    <property type="match status" value="1"/>
</dbReference>
<gene>
    <name evidence="11" type="ORF">TMPK1_33330</name>
</gene>
<dbReference type="GO" id="GO:0046654">
    <property type="term" value="P:tetrahydrofolate biosynthetic process"/>
    <property type="evidence" value="ECO:0007669"/>
    <property type="project" value="InterPro"/>
</dbReference>
<dbReference type="PANTHER" id="PTHR48069:SF3">
    <property type="entry name" value="DIHYDROFOLATE REDUCTASE"/>
    <property type="match status" value="1"/>
</dbReference>
<comment type="function">
    <text evidence="7 8">Key enzyme in folate metabolism. Catalyzes an essential reaction for de novo glycine and purine synthesis, and for DNA precursor synthesis.</text>
</comment>
<comment type="caution">
    <text evidence="11">The sequence shown here is derived from an EMBL/GenBank/DDBJ whole genome shotgun (WGS) entry which is preliminary data.</text>
</comment>
<dbReference type="InterPro" id="IPR001796">
    <property type="entry name" value="DHFR_dom"/>
</dbReference>
<sequence length="159" mass="17169">MRLSLIVAIAANGVIGNKGDLPWPRLSADLQHFKRTTMGAPVIMGRRTFESIGRALPGRRNIVVTRDATRRFAGCETAGSLDDALAKVGDVAETFVIGGAALFEEALPRADRLVLTRVQQAYEGDVSFQPDLTSWREVSRSDVAAADGVPALTFLDYAH</sequence>
<keyword evidence="5 8" id="KW-0521">NADP</keyword>
<dbReference type="Pfam" id="PF00186">
    <property type="entry name" value="DHFR_1"/>
    <property type="match status" value="1"/>
</dbReference>
<dbReference type="GO" id="GO:0006730">
    <property type="term" value="P:one-carbon metabolic process"/>
    <property type="evidence" value="ECO:0007669"/>
    <property type="project" value="UniProtKB-KW"/>
</dbReference>
<keyword evidence="4 8" id="KW-0554">One-carbon metabolism</keyword>
<evidence type="ECO:0000256" key="4">
    <source>
        <dbReference type="ARBA" id="ARBA00022563"/>
    </source>
</evidence>
<dbReference type="InterPro" id="IPR012259">
    <property type="entry name" value="DHFR"/>
</dbReference>
<keyword evidence="6 8" id="KW-0560">Oxidoreductase</keyword>
<evidence type="ECO:0000313" key="12">
    <source>
        <dbReference type="Proteomes" id="UP000681075"/>
    </source>
</evidence>
<dbReference type="SUPFAM" id="SSF53597">
    <property type="entry name" value="Dihydrofolate reductase-like"/>
    <property type="match status" value="1"/>
</dbReference>
<accession>A0A8S8XIJ1</accession>
<dbReference type="GO" id="GO:0046655">
    <property type="term" value="P:folic acid metabolic process"/>
    <property type="evidence" value="ECO:0007669"/>
    <property type="project" value="TreeGrafter"/>
</dbReference>
<dbReference type="InterPro" id="IPR017925">
    <property type="entry name" value="DHFR_CS"/>
</dbReference>
<dbReference type="InterPro" id="IPR024072">
    <property type="entry name" value="DHFR-like_dom_sf"/>
</dbReference>
<dbReference type="Gene3D" id="3.40.430.10">
    <property type="entry name" value="Dihydrofolate Reductase, subunit A"/>
    <property type="match status" value="1"/>
</dbReference>
<dbReference type="PROSITE" id="PS51330">
    <property type="entry name" value="DHFR_2"/>
    <property type="match status" value="1"/>
</dbReference>
<keyword evidence="12" id="KW-1185">Reference proteome</keyword>
<proteinExistence type="inferred from homology"/>
<evidence type="ECO:0000256" key="3">
    <source>
        <dbReference type="ARBA" id="ARBA00012856"/>
    </source>
</evidence>
<dbReference type="PANTHER" id="PTHR48069">
    <property type="entry name" value="DIHYDROFOLATE REDUCTASE"/>
    <property type="match status" value="1"/>
</dbReference>
<organism evidence="11 12">
    <name type="scientific">Roseiterribacter gracilis</name>
    <dbReference type="NCBI Taxonomy" id="2812848"/>
    <lineage>
        <taxon>Bacteria</taxon>
        <taxon>Pseudomonadati</taxon>
        <taxon>Pseudomonadota</taxon>
        <taxon>Alphaproteobacteria</taxon>
        <taxon>Rhodospirillales</taxon>
        <taxon>Roseiterribacteraceae</taxon>
        <taxon>Roseiterribacter</taxon>
    </lineage>
</organism>
<evidence type="ECO:0000256" key="6">
    <source>
        <dbReference type="ARBA" id="ARBA00023002"/>
    </source>
</evidence>
<dbReference type="AlphaFoldDB" id="A0A8S8XIJ1"/>
<comment type="pathway">
    <text evidence="1 8">Cofactor biosynthesis; tetrahydrofolate biosynthesis; 5,6,7,8-tetrahydrofolate from 7,8-dihydrofolate: step 1/1.</text>
</comment>
<dbReference type="GO" id="GO:0050661">
    <property type="term" value="F:NADP binding"/>
    <property type="evidence" value="ECO:0007669"/>
    <property type="project" value="InterPro"/>
</dbReference>
<dbReference type="GO" id="GO:0004146">
    <property type="term" value="F:dihydrofolate reductase activity"/>
    <property type="evidence" value="ECO:0007669"/>
    <property type="project" value="UniProtKB-EC"/>
</dbReference>
<evidence type="ECO:0000256" key="2">
    <source>
        <dbReference type="ARBA" id="ARBA00009539"/>
    </source>
</evidence>
<dbReference type="GO" id="GO:0005829">
    <property type="term" value="C:cytosol"/>
    <property type="evidence" value="ECO:0007669"/>
    <property type="project" value="TreeGrafter"/>
</dbReference>
<name>A0A8S8XIJ1_9PROT</name>
<evidence type="ECO:0000256" key="5">
    <source>
        <dbReference type="ARBA" id="ARBA00022857"/>
    </source>
</evidence>
<comment type="similarity">
    <text evidence="2 8 9">Belongs to the dihydrofolate reductase family.</text>
</comment>
<protein>
    <recommendedName>
        <fullName evidence="3 8">Dihydrofolate reductase</fullName>
        <ecNumber evidence="3 8">1.5.1.3</ecNumber>
    </recommendedName>
</protein>
<dbReference type="EC" id="1.5.1.3" evidence="3 8"/>
<evidence type="ECO:0000259" key="10">
    <source>
        <dbReference type="PROSITE" id="PS51330"/>
    </source>
</evidence>
<dbReference type="PRINTS" id="PR00070">
    <property type="entry name" value="DHFR"/>
</dbReference>
<evidence type="ECO:0000313" key="11">
    <source>
        <dbReference type="EMBL" id="GIL41096.1"/>
    </source>
</evidence>
<dbReference type="EMBL" id="BOPV01000001">
    <property type="protein sequence ID" value="GIL41096.1"/>
    <property type="molecule type" value="Genomic_DNA"/>
</dbReference>
<dbReference type="GO" id="GO:0046452">
    <property type="term" value="P:dihydrofolate metabolic process"/>
    <property type="evidence" value="ECO:0007669"/>
    <property type="project" value="TreeGrafter"/>
</dbReference>
<dbReference type="PIRSF" id="PIRSF000194">
    <property type="entry name" value="DHFR"/>
    <property type="match status" value="1"/>
</dbReference>
<feature type="domain" description="DHFR" evidence="10">
    <location>
        <begin position="2"/>
        <end position="159"/>
    </location>
</feature>
<dbReference type="RefSeq" id="WP_420244439.1">
    <property type="nucleotide sequence ID" value="NZ_BOPV01000001.1"/>
</dbReference>
<dbReference type="Proteomes" id="UP000681075">
    <property type="component" value="Unassembled WGS sequence"/>
</dbReference>
<evidence type="ECO:0000256" key="9">
    <source>
        <dbReference type="RuleBase" id="RU004474"/>
    </source>
</evidence>
<evidence type="ECO:0000256" key="7">
    <source>
        <dbReference type="ARBA" id="ARBA00025067"/>
    </source>
</evidence>
<evidence type="ECO:0000256" key="1">
    <source>
        <dbReference type="ARBA" id="ARBA00004903"/>
    </source>
</evidence>
<comment type="catalytic activity">
    <reaction evidence="8">
        <text>(6S)-5,6,7,8-tetrahydrofolate + NADP(+) = 7,8-dihydrofolate + NADPH + H(+)</text>
        <dbReference type="Rhea" id="RHEA:15009"/>
        <dbReference type="ChEBI" id="CHEBI:15378"/>
        <dbReference type="ChEBI" id="CHEBI:57451"/>
        <dbReference type="ChEBI" id="CHEBI:57453"/>
        <dbReference type="ChEBI" id="CHEBI:57783"/>
        <dbReference type="ChEBI" id="CHEBI:58349"/>
        <dbReference type="EC" id="1.5.1.3"/>
    </reaction>
</comment>
<dbReference type="CDD" id="cd00209">
    <property type="entry name" value="DHFR"/>
    <property type="match status" value="1"/>
</dbReference>
<reference evidence="11" key="1">
    <citation type="submission" date="2021-02" db="EMBL/GenBank/DDBJ databases">
        <title>Genome sequence of Rhodospirillales sp. strain TMPK1 isolated from soil.</title>
        <authorList>
            <person name="Nakai R."/>
            <person name="Kusada H."/>
            <person name="Tamaki H."/>
        </authorList>
    </citation>
    <scope>NUCLEOTIDE SEQUENCE</scope>
    <source>
        <strain evidence="11">TMPK1</strain>
    </source>
</reference>
<evidence type="ECO:0000256" key="8">
    <source>
        <dbReference type="PIRNR" id="PIRNR000194"/>
    </source>
</evidence>